<dbReference type="EMBL" id="FNBX01000018">
    <property type="protein sequence ID" value="SDF91067.1"/>
    <property type="molecule type" value="Genomic_DNA"/>
</dbReference>
<dbReference type="Pfam" id="PF09719">
    <property type="entry name" value="C_GCAxxG_C_C"/>
    <property type="match status" value="1"/>
</dbReference>
<dbReference type="AlphaFoldDB" id="A0A1G7PXM3"/>
<dbReference type="RefSeq" id="WP_092154790.1">
    <property type="nucleotide sequence ID" value="NZ_FNBX01000018.1"/>
</dbReference>
<organism evidence="1 2">
    <name type="scientific">Desulfovibrio legallii</name>
    <dbReference type="NCBI Taxonomy" id="571438"/>
    <lineage>
        <taxon>Bacteria</taxon>
        <taxon>Pseudomonadati</taxon>
        <taxon>Thermodesulfobacteriota</taxon>
        <taxon>Desulfovibrionia</taxon>
        <taxon>Desulfovibrionales</taxon>
        <taxon>Desulfovibrionaceae</taxon>
        <taxon>Desulfovibrio</taxon>
    </lineage>
</organism>
<name>A0A1G7PXM3_9BACT</name>
<reference evidence="2" key="1">
    <citation type="submission" date="2016-10" db="EMBL/GenBank/DDBJ databases">
        <authorList>
            <person name="Varghese N."/>
            <person name="Submissions S."/>
        </authorList>
    </citation>
    <scope>NUCLEOTIDE SEQUENCE [LARGE SCALE GENOMIC DNA]</scope>
    <source>
        <strain evidence="2">KHC7</strain>
    </source>
</reference>
<dbReference type="STRING" id="571438.SAMN05192586_1188"/>
<gene>
    <name evidence="1" type="ORF">SAMN05192586_1188</name>
</gene>
<evidence type="ECO:0000313" key="1">
    <source>
        <dbReference type="EMBL" id="SDF91067.1"/>
    </source>
</evidence>
<sequence length="145" mass="15624">MTAHDRVAALVRHYYWDRDMNCARTTLRCLESLTGQKVHPQLYQAVVGCHGAGGTGGQCGLVEGGLLFLGIYGAALGLSEDATVDACAAYARQFAERFGSLGCSDLRPDGFHKQDPPHVCEILSVDAICFLHNYVRGLTGQPPVE</sequence>
<evidence type="ECO:0000313" key="2">
    <source>
        <dbReference type="Proteomes" id="UP000199355"/>
    </source>
</evidence>
<keyword evidence="2" id="KW-1185">Reference proteome</keyword>
<dbReference type="Proteomes" id="UP000199355">
    <property type="component" value="Unassembled WGS sequence"/>
</dbReference>
<accession>A0A1G7PXM3</accession>
<protein>
    <submittedName>
        <fullName evidence="1">Putative redox-active protein (C_GCAxxG_C_C)</fullName>
    </submittedName>
</protein>
<dbReference type="InterPro" id="IPR010181">
    <property type="entry name" value="CGCAxxGCC_motif"/>
</dbReference>
<dbReference type="OrthoDB" id="5459103at2"/>
<proteinExistence type="predicted"/>